<reference evidence="6 7" key="1">
    <citation type="submission" date="2024-08" db="EMBL/GenBank/DDBJ databases">
        <title>Genome mining of Saccharopolyspora cebuensis PGLac3 from Nigerian medicinal plant.</title>
        <authorList>
            <person name="Ezeobiora C.E."/>
            <person name="Igbokwe N.H."/>
            <person name="Amin D.H."/>
            <person name="Mendie U.E."/>
        </authorList>
    </citation>
    <scope>NUCLEOTIDE SEQUENCE [LARGE SCALE GENOMIC DNA]</scope>
    <source>
        <strain evidence="6 7">PGLac3</strain>
    </source>
</reference>
<organism evidence="6 7">
    <name type="scientific">Saccharopolyspora cebuensis</name>
    <dbReference type="NCBI Taxonomy" id="418759"/>
    <lineage>
        <taxon>Bacteria</taxon>
        <taxon>Bacillati</taxon>
        <taxon>Actinomycetota</taxon>
        <taxon>Actinomycetes</taxon>
        <taxon>Pseudonocardiales</taxon>
        <taxon>Pseudonocardiaceae</taxon>
        <taxon>Saccharopolyspora</taxon>
    </lineage>
</organism>
<dbReference type="Gene3D" id="3.30.300.30">
    <property type="match status" value="1"/>
</dbReference>
<evidence type="ECO:0000256" key="2">
    <source>
        <dbReference type="ARBA" id="ARBA00022598"/>
    </source>
</evidence>
<dbReference type="InterPro" id="IPR042099">
    <property type="entry name" value="ANL_N_sf"/>
</dbReference>
<comment type="caution">
    <text evidence="6">The sequence shown here is derived from an EMBL/GenBank/DDBJ whole genome shotgun (WGS) entry which is preliminary data.</text>
</comment>
<keyword evidence="7" id="KW-1185">Reference proteome</keyword>
<dbReference type="SUPFAM" id="SSF56801">
    <property type="entry name" value="Acetyl-CoA synthetase-like"/>
    <property type="match status" value="1"/>
</dbReference>
<sequence length="453" mass="47044">MLPVLGGPLTGRVTHGRTALTAAELLPLVHGAAAALPTGRVALDGGGALSRLVWFLAADLRGCPALLVEESWTPRERDAVLADAAATPVDASATPTGPVRDRSTGGADEPFYLPTTSGSTGRPRVLQRSRRSWQRSFALFDVPLEPADEVLVPGPLSSSLFLFGALHGLRAGAPGAGAGVRLLDRWSAVAAAREARTATVVHLVPAMLAALLAVLERDPVLRAGCALRAVICGGARVDPALADRLAKALPGCELIEYYGSAEQSLIALRRGGGALRPVVPVAVEPVDDEPVAGAGELHVRSELAFDGHLEDGVLVEASPGWMPVGDRAIQHPDGALEVLGRAATTISSGARLVSAEEVEAVLRTGDGVADVLVAPTPHPRFGALVTALVEVDPGRPPALGELRALARRELAPGKRPRRWLLTTALPRTPAGKPARALVAERLRAGTLDAWEPA</sequence>
<dbReference type="InterPro" id="IPR045851">
    <property type="entry name" value="AMP-bd_C_sf"/>
</dbReference>
<dbReference type="InterPro" id="IPR020845">
    <property type="entry name" value="AMP-binding_CS"/>
</dbReference>
<protein>
    <submittedName>
        <fullName evidence="6">AMP-binding protein</fullName>
    </submittedName>
</protein>
<dbReference type="InterPro" id="IPR025110">
    <property type="entry name" value="AMP-bd_C"/>
</dbReference>
<keyword evidence="2" id="KW-0436">Ligase</keyword>
<dbReference type="Gene3D" id="3.40.50.12780">
    <property type="entry name" value="N-terminal domain of ligase-like"/>
    <property type="match status" value="1"/>
</dbReference>
<dbReference type="InterPro" id="IPR000873">
    <property type="entry name" value="AMP-dep_synth/lig_dom"/>
</dbReference>
<comment type="similarity">
    <text evidence="1">Belongs to the ATP-dependent AMP-binding enzyme family.</text>
</comment>
<evidence type="ECO:0000256" key="1">
    <source>
        <dbReference type="ARBA" id="ARBA00006432"/>
    </source>
</evidence>
<evidence type="ECO:0000313" key="7">
    <source>
        <dbReference type="Proteomes" id="UP001564626"/>
    </source>
</evidence>
<evidence type="ECO:0000256" key="3">
    <source>
        <dbReference type="SAM" id="MobiDB-lite"/>
    </source>
</evidence>
<dbReference type="PROSITE" id="PS00455">
    <property type="entry name" value="AMP_BINDING"/>
    <property type="match status" value="1"/>
</dbReference>
<proteinExistence type="inferred from homology"/>
<evidence type="ECO:0000313" key="6">
    <source>
        <dbReference type="EMBL" id="MEY8043162.1"/>
    </source>
</evidence>
<dbReference type="PANTHER" id="PTHR43201">
    <property type="entry name" value="ACYL-COA SYNTHETASE"/>
    <property type="match status" value="1"/>
</dbReference>
<dbReference type="Pfam" id="PF00501">
    <property type="entry name" value="AMP-binding"/>
    <property type="match status" value="1"/>
</dbReference>
<name>A0ABV4CT74_9PSEU</name>
<feature type="domain" description="AMP-dependent synthetase/ligase" evidence="4">
    <location>
        <begin position="103"/>
        <end position="307"/>
    </location>
</feature>
<accession>A0ABV4CT74</accession>
<feature type="domain" description="AMP-binding enzyme C-terminal" evidence="5">
    <location>
        <begin position="357"/>
        <end position="432"/>
    </location>
</feature>
<evidence type="ECO:0000259" key="5">
    <source>
        <dbReference type="Pfam" id="PF13193"/>
    </source>
</evidence>
<dbReference type="EMBL" id="JBGEHV010000080">
    <property type="protein sequence ID" value="MEY8043162.1"/>
    <property type="molecule type" value="Genomic_DNA"/>
</dbReference>
<feature type="compositionally biased region" description="Low complexity" evidence="3">
    <location>
        <begin position="86"/>
        <end position="96"/>
    </location>
</feature>
<feature type="region of interest" description="Disordered" evidence="3">
    <location>
        <begin position="86"/>
        <end position="123"/>
    </location>
</feature>
<evidence type="ECO:0000259" key="4">
    <source>
        <dbReference type="Pfam" id="PF00501"/>
    </source>
</evidence>
<gene>
    <name evidence="6" type="ORF">AB8O55_27450</name>
</gene>
<dbReference type="PANTHER" id="PTHR43201:SF5">
    <property type="entry name" value="MEDIUM-CHAIN ACYL-COA LIGASE ACSF2, MITOCHONDRIAL"/>
    <property type="match status" value="1"/>
</dbReference>
<dbReference type="Pfam" id="PF13193">
    <property type="entry name" value="AMP-binding_C"/>
    <property type="match status" value="1"/>
</dbReference>
<dbReference type="Proteomes" id="UP001564626">
    <property type="component" value="Unassembled WGS sequence"/>
</dbReference>